<feature type="domain" description="EF-hand" evidence="8">
    <location>
        <begin position="411"/>
        <end position="446"/>
    </location>
</feature>
<dbReference type="STRING" id="7260.B4MQV0"/>
<keyword evidence="2" id="KW-0677">Repeat</keyword>
<organism evidence="10">
    <name type="scientific">Drosophila willistoni</name>
    <name type="common">Fruit fly</name>
    <dbReference type="NCBI Taxonomy" id="7260"/>
    <lineage>
        <taxon>Eukaryota</taxon>
        <taxon>Metazoa</taxon>
        <taxon>Ecdysozoa</taxon>
        <taxon>Arthropoda</taxon>
        <taxon>Hexapoda</taxon>
        <taxon>Insecta</taxon>
        <taxon>Pterygota</taxon>
        <taxon>Neoptera</taxon>
        <taxon>Endopterygota</taxon>
        <taxon>Diptera</taxon>
        <taxon>Brachycera</taxon>
        <taxon>Muscomorpha</taxon>
        <taxon>Ephydroidea</taxon>
        <taxon>Drosophilidae</taxon>
        <taxon>Drosophila</taxon>
        <taxon>Sophophora</taxon>
    </lineage>
</organism>
<dbReference type="Pfam" id="PF13499">
    <property type="entry name" value="EF-hand_7"/>
    <property type="match status" value="2"/>
</dbReference>
<dbReference type="InterPro" id="IPR002048">
    <property type="entry name" value="EF_hand_dom"/>
</dbReference>
<keyword evidence="10" id="KW-1185">Reference proteome</keyword>
<dbReference type="Gene3D" id="1.10.238.10">
    <property type="entry name" value="EF-hand"/>
    <property type="match status" value="2"/>
</dbReference>
<evidence type="ECO:0000256" key="2">
    <source>
        <dbReference type="ARBA" id="ARBA00022737"/>
    </source>
</evidence>
<dbReference type="PANTHER" id="PTHR23048:SF0">
    <property type="entry name" value="CALMODULIN LIKE 3"/>
    <property type="match status" value="1"/>
</dbReference>
<proteinExistence type="inferred from homology"/>
<comment type="similarity">
    <text evidence="5">Belongs to the troponin C family.</text>
</comment>
<keyword evidence="7" id="KW-0812">Transmembrane</keyword>
<evidence type="ECO:0000256" key="5">
    <source>
        <dbReference type="ARBA" id="ARBA00038202"/>
    </source>
</evidence>
<dbReference type="GO" id="GO:0005509">
    <property type="term" value="F:calcium ion binding"/>
    <property type="evidence" value="ECO:0007669"/>
    <property type="project" value="InterPro"/>
</dbReference>
<dbReference type="InParanoid" id="B4MQV0"/>
<feature type="transmembrane region" description="Helical" evidence="7">
    <location>
        <begin position="226"/>
        <end position="248"/>
    </location>
</feature>
<evidence type="ECO:0000259" key="8">
    <source>
        <dbReference type="PROSITE" id="PS50222"/>
    </source>
</evidence>
<reference evidence="9 10" key="1">
    <citation type="journal article" date="2007" name="Nature">
        <title>Evolution of genes and genomes on the Drosophila phylogeny.</title>
        <authorList>
            <consortium name="Drosophila 12 Genomes Consortium"/>
            <person name="Clark A.G."/>
            <person name="Eisen M.B."/>
            <person name="Smith D.R."/>
            <person name="Bergman C.M."/>
            <person name="Oliver B."/>
            <person name="Markow T.A."/>
            <person name="Kaufman T.C."/>
            <person name="Kellis M."/>
            <person name="Gelbart W."/>
            <person name="Iyer V.N."/>
            <person name="Pollard D.A."/>
            <person name="Sackton T.B."/>
            <person name="Larracuente A.M."/>
            <person name="Singh N.D."/>
            <person name="Abad J.P."/>
            <person name="Abt D.N."/>
            <person name="Adryan B."/>
            <person name="Aguade M."/>
            <person name="Akashi H."/>
            <person name="Anderson W.W."/>
            <person name="Aquadro C.F."/>
            <person name="Ardell D.H."/>
            <person name="Arguello R."/>
            <person name="Artieri C.G."/>
            <person name="Barbash D.A."/>
            <person name="Barker D."/>
            <person name="Barsanti P."/>
            <person name="Batterham P."/>
            <person name="Batzoglou S."/>
            <person name="Begun D."/>
            <person name="Bhutkar A."/>
            <person name="Blanco E."/>
            <person name="Bosak S.A."/>
            <person name="Bradley R.K."/>
            <person name="Brand A.D."/>
            <person name="Brent M.R."/>
            <person name="Brooks A.N."/>
            <person name="Brown R.H."/>
            <person name="Butlin R.K."/>
            <person name="Caggese C."/>
            <person name="Calvi B.R."/>
            <person name="Bernardo de Carvalho A."/>
            <person name="Caspi A."/>
            <person name="Castrezana S."/>
            <person name="Celniker S.E."/>
            <person name="Chang J.L."/>
            <person name="Chapple C."/>
            <person name="Chatterji S."/>
            <person name="Chinwalla A."/>
            <person name="Civetta A."/>
            <person name="Clifton S.W."/>
            <person name="Comeron J.M."/>
            <person name="Costello J.C."/>
            <person name="Coyne J.A."/>
            <person name="Daub J."/>
            <person name="David R.G."/>
            <person name="Delcher A.L."/>
            <person name="Delehaunty K."/>
            <person name="Do C.B."/>
            <person name="Ebling H."/>
            <person name="Edwards K."/>
            <person name="Eickbush T."/>
            <person name="Evans J.D."/>
            <person name="Filipski A."/>
            <person name="Findeiss S."/>
            <person name="Freyhult E."/>
            <person name="Fulton L."/>
            <person name="Fulton R."/>
            <person name="Garcia A.C."/>
            <person name="Gardiner A."/>
            <person name="Garfield D.A."/>
            <person name="Garvin B.E."/>
            <person name="Gibson G."/>
            <person name="Gilbert D."/>
            <person name="Gnerre S."/>
            <person name="Godfrey J."/>
            <person name="Good R."/>
            <person name="Gotea V."/>
            <person name="Gravely B."/>
            <person name="Greenberg A.J."/>
            <person name="Griffiths-Jones S."/>
            <person name="Gross S."/>
            <person name="Guigo R."/>
            <person name="Gustafson E.A."/>
            <person name="Haerty W."/>
            <person name="Hahn M.W."/>
            <person name="Halligan D.L."/>
            <person name="Halpern A.L."/>
            <person name="Halter G.M."/>
            <person name="Han M.V."/>
            <person name="Heger A."/>
            <person name="Hillier L."/>
            <person name="Hinrichs A.S."/>
            <person name="Holmes I."/>
            <person name="Hoskins R.A."/>
            <person name="Hubisz M.J."/>
            <person name="Hultmark D."/>
            <person name="Huntley M.A."/>
            <person name="Jaffe D.B."/>
            <person name="Jagadeeshan S."/>
            <person name="Jeck W.R."/>
            <person name="Johnson J."/>
            <person name="Jones C.D."/>
            <person name="Jordan W.C."/>
            <person name="Karpen G.H."/>
            <person name="Kataoka E."/>
            <person name="Keightley P.D."/>
            <person name="Kheradpour P."/>
            <person name="Kirkness E.F."/>
            <person name="Koerich L.B."/>
            <person name="Kristiansen K."/>
            <person name="Kudrna D."/>
            <person name="Kulathinal R.J."/>
            <person name="Kumar S."/>
            <person name="Kwok R."/>
            <person name="Lander E."/>
            <person name="Langley C.H."/>
            <person name="Lapoint R."/>
            <person name="Lazzaro B.P."/>
            <person name="Lee S.J."/>
            <person name="Levesque L."/>
            <person name="Li R."/>
            <person name="Lin C.F."/>
            <person name="Lin M.F."/>
            <person name="Lindblad-Toh K."/>
            <person name="Llopart A."/>
            <person name="Long M."/>
            <person name="Low L."/>
            <person name="Lozovsky E."/>
            <person name="Lu J."/>
            <person name="Luo M."/>
            <person name="Machado C.A."/>
            <person name="Makalowski W."/>
            <person name="Marzo M."/>
            <person name="Matsuda M."/>
            <person name="Matzkin L."/>
            <person name="McAllister B."/>
            <person name="McBride C.S."/>
            <person name="McKernan B."/>
            <person name="McKernan K."/>
            <person name="Mendez-Lago M."/>
            <person name="Minx P."/>
            <person name="Mollenhauer M.U."/>
            <person name="Montooth K."/>
            <person name="Mount S.M."/>
            <person name="Mu X."/>
            <person name="Myers E."/>
            <person name="Negre B."/>
            <person name="Newfeld S."/>
            <person name="Nielsen R."/>
            <person name="Noor M.A."/>
            <person name="O'Grady P."/>
            <person name="Pachter L."/>
            <person name="Papaceit M."/>
            <person name="Parisi M.J."/>
            <person name="Parisi M."/>
            <person name="Parts L."/>
            <person name="Pedersen J.S."/>
            <person name="Pesole G."/>
            <person name="Phillippy A.M."/>
            <person name="Ponting C.P."/>
            <person name="Pop M."/>
            <person name="Porcelli D."/>
            <person name="Powell J.R."/>
            <person name="Prohaska S."/>
            <person name="Pruitt K."/>
            <person name="Puig M."/>
            <person name="Quesneville H."/>
            <person name="Ram K.R."/>
            <person name="Rand D."/>
            <person name="Rasmussen M.D."/>
            <person name="Reed L.K."/>
            <person name="Reenan R."/>
            <person name="Reily A."/>
            <person name="Remington K.A."/>
            <person name="Rieger T.T."/>
            <person name="Ritchie M.G."/>
            <person name="Robin C."/>
            <person name="Rogers Y.H."/>
            <person name="Rohde C."/>
            <person name="Rozas J."/>
            <person name="Rubenfield M.J."/>
            <person name="Ruiz A."/>
            <person name="Russo S."/>
            <person name="Salzberg S.L."/>
            <person name="Sanchez-Gracia A."/>
            <person name="Saranga D.J."/>
            <person name="Sato H."/>
            <person name="Schaeffer S.W."/>
            <person name="Schatz M.C."/>
            <person name="Schlenke T."/>
            <person name="Schwartz R."/>
            <person name="Segarra C."/>
            <person name="Singh R.S."/>
            <person name="Sirot L."/>
            <person name="Sirota M."/>
            <person name="Sisneros N.B."/>
            <person name="Smith C.D."/>
            <person name="Smith T.F."/>
            <person name="Spieth J."/>
            <person name="Stage D.E."/>
            <person name="Stark A."/>
            <person name="Stephan W."/>
            <person name="Strausberg R.L."/>
            <person name="Strempel S."/>
            <person name="Sturgill D."/>
            <person name="Sutton G."/>
            <person name="Sutton G.G."/>
            <person name="Tao W."/>
            <person name="Teichmann S."/>
            <person name="Tobari Y.N."/>
            <person name="Tomimura Y."/>
            <person name="Tsolas J.M."/>
            <person name="Valente V.L."/>
            <person name="Venter E."/>
            <person name="Venter J.C."/>
            <person name="Vicario S."/>
            <person name="Vieira F.G."/>
            <person name="Vilella A.J."/>
            <person name="Villasante A."/>
            <person name="Walenz B."/>
            <person name="Wang J."/>
            <person name="Wasserman M."/>
            <person name="Watts T."/>
            <person name="Wilson D."/>
            <person name="Wilson R.K."/>
            <person name="Wing R.A."/>
            <person name="Wolfner M.F."/>
            <person name="Wong A."/>
            <person name="Wong G.K."/>
            <person name="Wu C.I."/>
            <person name="Wu G."/>
            <person name="Yamamoto D."/>
            <person name="Yang H.P."/>
            <person name="Yang S.P."/>
            <person name="Yorke J.A."/>
            <person name="Yoshida K."/>
            <person name="Zdobnov E."/>
            <person name="Zhang P."/>
            <person name="Zhang Y."/>
            <person name="Zimin A.V."/>
            <person name="Baldwin J."/>
            <person name="Abdouelleil A."/>
            <person name="Abdulkadir J."/>
            <person name="Abebe A."/>
            <person name="Abera B."/>
            <person name="Abreu J."/>
            <person name="Acer S.C."/>
            <person name="Aftuck L."/>
            <person name="Alexander A."/>
            <person name="An P."/>
            <person name="Anderson E."/>
            <person name="Anderson S."/>
            <person name="Arachi H."/>
            <person name="Azer M."/>
            <person name="Bachantsang P."/>
            <person name="Barry A."/>
            <person name="Bayul T."/>
            <person name="Berlin A."/>
            <person name="Bessette D."/>
            <person name="Bloom T."/>
            <person name="Blye J."/>
            <person name="Boguslavskiy L."/>
            <person name="Bonnet C."/>
            <person name="Boukhgalter B."/>
            <person name="Bourzgui I."/>
            <person name="Brown A."/>
            <person name="Cahill P."/>
            <person name="Channer S."/>
            <person name="Cheshatsang Y."/>
            <person name="Chuda L."/>
            <person name="Citroen M."/>
            <person name="Collymore A."/>
            <person name="Cooke P."/>
            <person name="Costello M."/>
            <person name="D'Aco K."/>
            <person name="Daza R."/>
            <person name="De Haan G."/>
            <person name="DeGray S."/>
            <person name="DeMaso C."/>
            <person name="Dhargay N."/>
            <person name="Dooley K."/>
            <person name="Dooley E."/>
            <person name="Doricent M."/>
            <person name="Dorje P."/>
            <person name="Dorjee K."/>
            <person name="Dupes A."/>
            <person name="Elong R."/>
            <person name="Falk J."/>
            <person name="Farina A."/>
            <person name="Faro S."/>
            <person name="Ferguson D."/>
            <person name="Fisher S."/>
            <person name="Foley C.D."/>
            <person name="Franke A."/>
            <person name="Friedrich D."/>
            <person name="Gadbois L."/>
            <person name="Gearin G."/>
            <person name="Gearin C.R."/>
            <person name="Giannoukos G."/>
            <person name="Goode T."/>
            <person name="Graham J."/>
            <person name="Grandbois E."/>
            <person name="Grewal S."/>
            <person name="Gyaltsen K."/>
            <person name="Hafez N."/>
            <person name="Hagos B."/>
            <person name="Hall J."/>
            <person name="Henson C."/>
            <person name="Hollinger A."/>
            <person name="Honan T."/>
            <person name="Huard M.D."/>
            <person name="Hughes L."/>
            <person name="Hurhula B."/>
            <person name="Husby M.E."/>
            <person name="Kamat A."/>
            <person name="Kanga B."/>
            <person name="Kashin S."/>
            <person name="Khazanovich D."/>
            <person name="Kisner P."/>
            <person name="Lance K."/>
            <person name="Lara M."/>
            <person name="Lee W."/>
            <person name="Lennon N."/>
            <person name="Letendre F."/>
            <person name="LeVine R."/>
            <person name="Lipovsky A."/>
            <person name="Liu X."/>
            <person name="Liu J."/>
            <person name="Liu S."/>
            <person name="Lokyitsang T."/>
            <person name="Lokyitsang Y."/>
            <person name="Lubonja R."/>
            <person name="Lui A."/>
            <person name="MacDonald P."/>
            <person name="Magnisalis V."/>
            <person name="Maru K."/>
            <person name="Matthews C."/>
            <person name="McCusker W."/>
            <person name="McDonough S."/>
            <person name="Mehta T."/>
            <person name="Meldrim J."/>
            <person name="Meneus L."/>
            <person name="Mihai O."/>
            <person name="Mihalev A."/>
            <person name="Mihova T."/>
            <person name="Mittelman R."/>
            <person name="Mlenga V."/>
            <person name="Montmayeur A."/>
            <person name="Mulrain L."/>
            <person name="Navidi A."/>
            <person name="Naylor J."/>
            <person name="Negash T."/>
            <person name="Nguyen T."/>
            <person name="Nguyen N."/>
            <person name="Nicol R."/>
            <person name="Norbu C."/>
            <person name="Norbu N."/>
            <person name="Novod N."/>
            <person name="O'Neill B."/>
            <person name="Osman S."/>
            <person name="Markiewicz E."/>
            <person name="Oyono O.L."/>
            <person name="Patti C."/>
            <person name="Phunkhang P."/>
            <person name="Pierre F."/>
            <person name="Priest M."/>
            <person name="Raghuraman S."/>
            <person name="Rege F."/>
            <person name="Reyes R."/>
            <person name="Rise C."/>
            <person name="Rogov P."/>
            <person name="Ross K."/>
            <person name="Ryan E."/>
            <person name="Settipalli S."/>
            <person name="Shea T."/>
            <person name="Sherpa N."/>
            <person name="Shi L."/>
            <person name="Shih D."/>
            <person name="Sparrow T."/>
            <person name="Spaulding J."/>
            <person name="Stalker J."/>
            <person name="Stange-Thomann N."/>
            <person name="Stavropoulos S."/>
            <person name="Stone C."/>
            <person name="Strader C."/>
            <person name="Tesfaye S."/>
            <person name="Thomson T."/>
            <person name="Thoulutsang Y."/>
            <person name="Thoulutsang D."/>
            <person name="Topham K."/>
            <person name="Topping I."/>
            <person name="Tsamla T."/>
            <person name="Vassiliev H."/>
            <person name="Vo A."/>
            <person name="Wangchuk T."/>
            <person name="Wangdi T."/>
            <person name="Weiand M."/>
            <person name="Wilkinson J."/>
            <person name="Wilson A."/>
            <person name="Yadav S."/>
            <person name="Young G."/>
            <person name="Yu Q."/>
            <person name="Zembek L."/>
            <person name="Zhong D."/>
            <person name="Zimmer A."/>
            <person name="Zwirko Z."/>
            <person name="Jaffe D.B."/>
            <person name="Alvarez P."/>
            <person name="Brockman W."/>
            <person name="Butler J."/>
            <person name="Chin C."/>
            <person name="Gnerre S."/>
            <person name="Grabherr M."/>
            <person name="Kleber M."/>
            <person name="Mauceli E."/>
            <person name="MacCallum I."/>
        </authorList>
    </citation>
    <scope>NUCLEOTIDE SEQUENCE [LARGE SCALE GENOMIC DNA]</scope>
    <source>
        <strain evidence="10">Tucson 14030-0811.24</strain>
    </source>
</reference>
<evidence type="ECO:0000256" key="1">
    <source>
        <dbReference type="ARBA" id="ARBA00022723"/>
    </source>
</evidence>
<feature type="domain" description="EF-hand" evidence="8">
    <location>
        <begin position="524"/>
        <end position="557"/>
    </location>
</feature>
<sequence length="557" mass="62352">MNTIFAYHSAVVLPCRTPEEYKDWSVFDTRICDGGDDSPTINPTIQSTTIKEETTTITTTTSTTTSSSMWIPTLPTSGTPSPNEVITLECSSSTNNRALSRTSQNIWWPHVEFYPKLFGQLTVKVTVKSYDEDDDTTYGLFWFSKTTKEYYMMEIMPAEFGLGCYFTMPLQTIVTELVPNVAYTFCLVDSQQTNVSPFSCKSVHVGSNLETYYNTWITSNVSSKGISLMILGVVFFTFLGMITVFLILRHKPVWLKGSKRVMKPKCSSGQIVVLPRGNTVDKLKRKENVISHCKTNRTFSCISRQNSSESLASSGSYMNANLYEVIPAYMTFEEFAPPVTAMDSSFEIYDTCTWKAPLEEPSDVRYAQIPPRTKRISSDPLPAIPTDVTEGPLSVRGLENANHKAEEYDKEQLRILRNAFKAFDHDGAGFIEHADVASILEILGQKLEPPAVKALIKEVDKGSTGKLDFSQFCKLAARFIEVEEDAGALQNELKEAFRVYDKEGKGYLTVATLRGILHELDDKISNQDLDSIIEEIDADGSGTVDFDEFMQVMTGNY</sequence>
<evidence type="ECO:0000256" key="6">
    <source>
        <dbReference type="SAM" id="MobiDB-lite"/>
    </source>
</evidence>
<evidence type="ECO:0000256" key="4">
    <source>
        <dbReference type="ARBA" id="ARBA00023179"/>
    </source>
</evidence>
<protein>
    <submittedName>
        <fullName evidence="9">GK21946</fullName>
    </submittedName>
</protein>
<dbReference type="SUPFAM" id="SSF47473">
    <property type="entry name" value="EF-hand"/>
    <property type="match status" value="1"/>
</dbReference>
<feature type="region of interest" description="Disordered" evidence="6">
    <location>
        <begin position="56"/>
        <end position="82"/>
    </location>
</feature>
<keyword evidence="1" id="KW-0479">Metal-binding</keyword>
<feature type="domain" description="EF-hand" evidence="8">
    <location>
        <begin position="488"/>
        <end position="523"/>
    </location>
</feature>
<dbReference type="PANTHER" id="PTHR23048">
    <property type="entry name" value="MYOSIN LIGHT CHAIN 1, 3"/>
    <property type="match status" value="1"/>
</dbReference>
<feature type="compositionally biased region" description="Low complexity" evidence="6">
    <location>
        <begin position="56"/>
        <end position="68"/>
    </location>
</feature>
<keyword evidence="3" id="KW-0106">Calcium</keyword>
<dbReference type="OrthoDB" id="26525at2759"/>
<name>B4MQV0_DROWI</name>
<dbReference type="InterPro" id="IPR050230">
    <property type="entry name" value="CALM/Myosin/TropC-like"/>
</dbReference>
<dbReference type="eggNOG" id="KOG0027">
    <property type="taxonomic scope" value="Eukaryota"/>
</dbReference>
<dbReference type="PROSITE" id="PS50222">
    <property type="entry name" value="EF_HAND_2"/>
    <property type="match status" value="3"/>
</dbReference>
<dbReference type="SMART" id="SM00054">
    <property type="entry name" value="EFh"/>
    <property type="match status" value="4"/>
</dbReference>
<dbReference type="InterPro" id="IPR011992">
    <property type="entry name" value="EF-hand-dom_pair"/>
</dbReference>
<dbReference type="SMR" id="B4MQV0"/>
<dbReference type="HOGENOM" id="CLU_489421_0_0_1"/>
<evidence type="ECO:0000313" key="9">
    <source>
        <dbReference type="EMBL" id="EDW74489.1"/>
    </source>
</evidence>
<accession>B4MQV0</accession>
<keyword evidence="7" id="KW-1133">Transmembrane helix</keyword>
<dbReference type="GO" id="GO:0016460">
    <property type="term" value="C:myosin II complex"/>
    <property type="evidence" value="ECO:0007669"/>
    <property type="project" value="TreeGrafter"/>
</dbReference>
<dbReference type="FunFam" id="1.10.238.10:FF:000103">
    <property type="entry name" value="Troponin C Ib"/>
    <property type="match status" value="1"/>
</dbReference>
<dbReference type="InterPro" id="IPR018247">
    <property type="entry name" value="EF_Hand_1_Ca_BS"/>
</dbReference>
<keyword evidence="4" id="KW-0514">Muscle protein</keyword>
<evidence type="ECO:0000256" key="3">
    <source>
        <dbReference type="ARBA" id="ARBA00022837"/>
    </source>
</evidence>
<dbReference type="CDD" id="cd00051">
    <property type="entry name" value="EFh"/>
    <property type="match status" value="1"/>
</dbReference>
<dbReference type="OMA" id="GCYFTMP"/>
<evidence type="ECO:0000256" key="7">
    <source>
        <dbReference type="SAM" id="Phobius"/>
    </source>
</evidence>
<dbReference type="EMBL" id="CH963849">
    <property type="protein sequence ID" value="EDW74489.1"/>
    <property type="molecule type" value="Genomic_DNA"/>
</dbReference>
<dbReference type="AlphaFoldDB" id="B4MQV0"/>
<evidence type="ECO:0000313" key="10">
    <source>
        <dbReference type="Proteomes" id="UP000007798"/>
    </source>
</evidence>
<keyword evidence="7" id="KW-0472">Membrane</keyword>
<gene>
    <name evidence="9" type="primary">Dwil\GK21946</name>
    <name evidence="9" type="ORF">Dwil_GK21946</name>
</gene>
<dbReference type="Proteomes" id="UP000007798">
    <property type="component" value="Unassembled WGS sequence"/>
</dbReference>
<dbReference type="PROSITE" id="PS00018">
    <property type="entry name" value="EF_HAND_1"/>
    <property type="match status" value="1"/>
</dbReference>